<feature type="domain" description="AMP-dependent synthetase/ligase" evidence="2">
    <location>
        <begin position="78"/>
        <end position="392"/>
    </location>
</feature>
<keyword evidence="4" id="KW-1185">Reference proteome</keyword>
<dbReference type="PANTHER" id="PTHR43201">
    <property type="entry name" value="ACYL-COA SYNTHETASE"/>
    <property type="match status" value="1"/>
</dbReference>
<dbReference type="GO" id="GO:0006631">
    <property type="term" value="P:fatty acid metabolic process"/>
    <property type="evidence" value="ECO:0007669"/>
    <property type="project" value="TreeGrafter"/>
</dbReference>
<comment type="caution">
    <text evidence="3">The sequence shown here is derived from an EMBL/GenBank/DDBJ whole genome shotgun (WGS) entry which is preliminary data.</text>
</comment>
<evidence type="ECO:0000256" key="1">
    <source>
        <dbReference type="ARBA" id="ARBA00006432"/>
    </source>
</evidence>
<dbReference type="EMBL" id="CAJPDS010000002">
    <property type="protein sequence ID" value="CAF9904020.1"/>
    <property type="molecule type" value="Genomic_DNA"/>
</dbReference>
<dbReference type="Gene3D" id="3.40.50.12780">
    <property type="entry name" value="N-terminal domain of ligase-like"/>
    <property type="match status" value="1"/>
</dbReference>
<evidence type="ECO:0000313" key="3">
    <source>
        <dbReference type="EMBL" id="CAF9904020.1"/>
    </source>
</evidence>
<reference evidence="3" key="1">
    <citation type="submission" date="2021-03" db="EMBL/GenBank/DDBJ databases">
        <authorList>
            <person name="Tagirdzhanova G."/>
        </authorList>
    </citation>
    <scope>NUCLEOTIDE SEQUENCE</scope>
</reference>
<dbReference type="Proteomes" id="UP000664521">
    <property type="component" value="Unassembled WGS sequence"/>
</dbReference>
<gene>
    <name evidence="3" type="ORF">HETSPECPRED_003319</name>
</gene>
<dbReference type="PANTHER" id="PTHR43201:SF8">
    <property type="entry name" value="ACYL-COA SYNTHETASE FAMILY MEMBER 3"/>
    <property type="match status" value="1"/>
</dbReference>
<dbReference type="PROSITE" id="PS00455">
    <property type="entry name" value="AMP_BINDING"/>
    <property type="match status" value="1"/>
</dbReference>
<dbReference type="OrthoDB" id="6614653at2759"/>
<name>A0A8H3EE86_9LECA</name>
<dbReference type="InterPro" id="IPR042099">
    <property type="entry name" value="ANL_N_sf"/>
</dbReference>
<dbReference type="Gene3D" id="3.30.300.30">
    <property type="match status" value="1"/>
</dbReference>
<dbReference type="InterPro" id="IPR020845">
    <property type="entry name" value="AMP-binding_CS"/>
</dbReference>
<sequence>MPLEGMLLPKKDATLPQDPLFSKLLKLATQRGDQIIVDDCSRGVRFGYRHILHGTVTLQQQLQCLLDSSILENRGGFFVALLAPNGYEFIVGTLAVLALGGVVVPMPTGALPAELSHMLQQCRACYLLYGPEQIELAAQIRNETQIPSLAIESHVDDAADSNLLPLTSYTLDPSLTVSEECPSIVFFTSGTTGPPKGVLHPRRTITKYALTSETEPPAEDEICLIPRGAFWSLYFTKLFQMLLLGVRVEIQNFGRNYDLIWEKFRERTGTKIVLSPTFWYGLMRYFEDHISKLPEAVMREYVEGFRYLRDVGMTGAMPSNRLREFWLELGGGRPLKVQYGITETQEISVWEEGSGTSEADLGTPFPNVILKLSEGDEGEVLVKTPSLFLGYLNSPQSTAQRFTPDGFFKTGDLATRHNGRYIFQGRENMDMFKFYTYKVPRLHVEHHLLALPYIAEGYILPVADPACDTRVAALVRFRSPGPPAARPPATATATATAPCLRVLREDLKGKMPAYQLPTVLRVLGEGEVVPRTWSDKVALGEVVGRFFGGDGMGDGIRDGEVEVWDVGGFMRGETERMWDLAGMR</sequence>
<evidence type="ECO:0000259" key="2">
    <source>
        <dbReference type="Pfam" id="PF00501"/>
    </source>
</evidence>
<evidence type="ECO:0000313" key="4">
    <source>
        <dbReference type="Proteomes" id="UP000664521"/>
    </source>
</evidence>
<accession>A0A8H3EE86</accession>
<protein>
    <recommendedName>
        <fullName evidence="2">AMP-dependent synthetase/ligase domain-containing protein</fullName>
    </recommendedName>
</protein>
<dbReference type="AlphaFoldDB" id="A0A8H3EE86"/>
<dbReference type="InterPro" id="IPR000873">
    <property type="entry name" value="AMP-dep_synth/lig_dom"/>
</dbReference>
<comment type="similarity">
    <text evidence="1">Belongs to the ATP-dependent AMP-binding enzyme family.</text>
</comment>
<dbReference type="SUPFAM" id="SSF56801">
    <property type="entry name" value="Acetyl-CoA synthetase-like"/>
    <property type="match status" value="1"/>
</dbReference>
<dbReference type="InterPro" id="IPR045851">
    <property type="entry name" value="AMP-bd_C_sf"/>
</dbReference>
<dbReference type="Pfam" id="PF00501">
    <property type="entry name" value="AMP-binding"/>
    <property type="match status" value="1"/>
</dbReference>
<dbReference type="GO" id="GO:0031956">
    <property type="term" value="F:medium-chain fatty acid-CoA ligase activity"/>
    <property type="evidence" value="ECO:0007669"/>
    <property type="project" value="TreeGrafter"/>
</dbReference>
<proteinExistence type="inferred from homology"/>
<organism evidence="3 4">
    <name type="scientific">Heterodermia speciosa</name>
    <dbReference type="NCBI Taxonomy" id="116794"/>
    <lineage>
        <taxon>Eukaryota</taxon>
        <taxon>Fungi</taxon>
        <taxon>Dikarya</taxon>
        <taxon>Ascomycota</taxon>
        <taxon>Pezizomycotina</taxon>
        <taxon>Lecanoromycetes</taxon>
        <taxon>OSLEUM clade</taxon>
        <taxon>Lecanoromycetidae</taxon>
        <taxon>Caliciales</taxon>
        <taxon>Physciaceae</taxon>
        <taxon>Heterodermia</taxon>
    </lineage>
</organism>